<comment type="subcellular location">
    <subcellularLocation>
        <location evidence="1">Virion</location>
    </subcellularLocation>
</comment>
<dbReference type="Pfam" id="PF05065">
    <property type="entry name" value="Phage_capsid"/>
    <property type="match status" value="1"/>
</dbReference>
<accession>A0A845AB15</accession>
<evidence type="ECO:0000313" key="4">
    <source>
        <dbReference type="Proteomes" id="UP000460561"/>
    </source>
</evidence>
<evidence type="ECO:0000259" key="2">
    <source>
        <dbReference type="Pfam" id="PF05065"/>
    </source>
</evidence>
<name>A0A845AB15_9SPHN</name>
<dbReference type="AlphaFoldDB" id="A0A845AB15"/>
<sequence length="381" mass="40445">MDMIPENTPLAESFDIVARQDEADAAIAGLRTDMDDVKSRLERVSRAAARPALAGGASDTMDSPEVKGFVDGYLRRGSETQVKSISGSVAKDGGYAVPREIDALIARELKEISPIRDLAQVVQVGSAGYRKLVSTGGTASGWVGEIAGRPETDTPEFAEIAPPTGELYANPAASQAMLDDTAFDLEGWLASEIAMEFARAEGAAFVGGNGVNQPLGFLSSPVSTASDALRPFKTLQYIGSGDDAGFDANPEARLIDLVHTMKAGHRQGASWVMNSSTLSMVRKLKTADGAFLWQPGLVEGQPDRLLGYPVVEAEDMPDVAAGAFPIAFGNFKAGYLIAERSATTILRDPFTNKPFVHFYATKRVGGQVLDSAAIKLLKIES</sequence>
<comment type="caution">
    <text evidence="3">The sequence shown here is derived from an EMBL/GenBank/DDBJ whole genome shotgun (WGS) entry which is preliminary data.</text>
</comment>
<dbReference type="Gene3D" id="3.30.2320.10">
    <property type="entry name" value="hypothetical protein PF0899 domain"/>
    <property type="match status" value="1"/>
</dbReference>
<evidence type="ECO:0000313" key="3">
    <source>
        <dbReference type="EMBL" id="MXP26884.1"/>
    </source>
</evidence>
<dbReference type="Proteomes" id="UP000460561">
    <property type="component" value="Unassembled WGS sequence"/>
</dbReference>
<proteinExistence type="predicted"/>
<gene>
    <name evidence="3" type="ORF">GRI39_12660</name>
</gene>
<dbReference type="NCBIfam" id="TIGR01554">
    <property type="entry name" value="major_cap_HK97"/>
    <property type="match status" value="1"/>
</dbReference>
<dbReference type="InterPro" id="IPR024455">
    <property type="entry name" value="Phage_capsid"/>
</dbReference>
<organism evidence="3 4">
    <name type="scientific">Altericroceibacterium indicum</name>
    <dbReference type="NCBI Taxonomy" id="374177"/>
    <lineage>
        <taxon>Bacteria</taxon>
        <taxon>Pseudomonadati</taxon>
        <taxon>Pseudomonadota</taxon>
        <taxon>Alphaproteobacteria</taxon>
        <taxon>Sphingomonadales</taxon>
        <taxon>Erythrobacteraceae</taxon>
        <taxon>Altericroceibacterium</taxon>
    </lineage>
</organism>
<dbReference type="RefSeq" id="WP_160740094.1">
    <property type="nucleotide sequence ID" value="NZ_WTYQ01000005.1"/>
</dbReference>
<dbReference type="EMBL" id="WTYQ01000005">
    <property type="protein sequence ID" value="MXP26884.1"/>
    <property type="molecule type" value="Genomic_DNA"/>
</dbReference>
<dbReference type="InterPro" id="IPR054612">
    <property type="entry name" value="Phage_capsid-like_C"/>
</dbReference>
<evidence type="ECO:0000256" key="1">
    <source>
        <dbReference type="ARBA" id="ARBA00004328"/>
    </source>
</evidence>
<feature type="domain" description="Phage capsid-like C-terminal" evidence="2">
    <location>
        <begin position="93"/>
        <end position="378"/>
    </location>
</feature>
<dbReference type="Gene3D" id="3.30.2400.10">
    <property type="entry name" value="Major capsid protein gp5"/>
    <property type="match status" value="1"/>
</dbReference>
<keyword evidence="4" id="KW-1185">Reference proteome</keyword>
<protein>
    <submittedName>
        <fullName evidence="3">Phage major capsid protein</fullName>
    </submittedName>
</protein>
<dbReference type="OrthoDB" id="9786516at2"/>
<dbReference type="SUPFAM" id="SSF56563">
    <property type="entry name" value="Major capsid protein gp5"/>
    <property type="match status" value="1"/>
</dbReference>
<reference evidence="3 4" key="1">
    <citation type="submission" date="2019-12" db="EMBL/GenBank/DDBJ databases">
        <title>Genomic-based taxomic classification of the family Erythrobacteraceae.</title>
        <authorList>
            <person name="Xu L."/>
        </authorList>
    </citation>
    <scope>NUCLEOTIDE SEQUENCE [LARGE SCALE GENOMIC DNA]</scope>
    <source>
        <strain evidence="3 4">DSM 18604</strain>
    </source>
</reference>